<keyword evidence="3" id="KW-1185">Reference proteome</keyword>
<accession>A0ABT8TCD8</accession>
<name>A0ABT8TCD8_9BACT</name>
<dbReference type="RefSeq" id="WP_302244378.1">
    <property type="nucleotide sequence ID" value="NZ_JAULJQ010000005.1"/>
</dbReference>
<sequence length="118" mass="13160">MKNLKIIIASALLASFAFGADAKDVAAKSFELSKQASELMQKLGKICEQKQALMMDATKDMSEADAKKFRKEYKYEMRQNMAKLGKDEEFYPSACKVFMKGAKMPNCKGGNCPARPMN</sequence>
<evidence type="ECO:0000313" key="3">
    <source>
        <dbReference type="Proteomes" id="UP001171111"/>
    </source>
</evidence>
<proteinExistence type="predicted"/>
<evidence type="ECO:0000313" key="2">
    <source>
        <dbReference type="EMBL" id="MDO2409542.1"/>
    </source>
</evidence>
<reference evidence="2 3" key="1">
    <citation type="submission" date="2023-06" db="EMBL/GenBank/DDBJ databases">
        <title>Campylobacter magnum sp. nov., isolated from cecal contents of domestic pigs (Sus scrofa domesticus).</title>
        <authorList>
            <person name="Papic B."/>
            <person name="Gruntar I."/>
        </authorList>
    </citation>
    <scope>NUCLEOTIDE SEQUENCE [LARGE SCALE GENOMIC DNA]</scope>
    <source>
        <strain evidence="3">34484-21</strain>
    </source>
</reference>
<protein>
    <recommendedName>
        <fullName evidence="4">DUF1104 domain-containing protein</fullName>
    </recommendedName>
</protein>
<keyword evidence="1" id="KW-0732">Signal</keyword>
<evidence type="ECO:0008006" key="4">
    <source>
        <dbReference type="Google" id="ProtNLM"/>
    </source>
</evidence>
<gene>
    <name evidence="2" type="ORF">Q2362_05440</name>
</gene>
<feature type="chain" id="PRO_5045880865" description="DUF1104 domain-containing protein" evidence="1">
    <location>
        <begin position="23"/>
        <end position="118"/>
    </location>
</feature>
<evidence type="ECO:0000256" key="1">
    <source>
        <dbReference type="SAM" id="SignalP"/>
    </source>
</evidence>
<dbReference type="Proteomes" id="UP001171111">
    <property type="component" value="Unassembled WGS sequence"/>
</dbReference>
<dbReference type="EMBL" id="JAULJQ010000005">
    <property type="protein sequence ID" value="MDO2409542.1"/>
    <property type="molecule type" value="Genomic_DNA"/>
</dbReference>
<feature type="signal peptide" evidence="1">
    <location>
        <begin position="1"/>
        <end position="22"/>
    </location>
</feature>
<organism evidence="2 3">
    <name type="scientific">Campylobacter magnus</name>
    <dbReference type="NCBI Taxonomy" id="3026462"/>
    <lineage>
        <taxon>Bacteria</taxon>
        <taxon>Pseudomonadati</taxon>
        <taxon>Campylobacterota</taxon>
        <taxon>Epsilonproteobacteria</taxon>
        <taxon>Campylobacterales</taxon>
        <taxon>Campylobacteraceae</taxon>
        <taxon>Campylobacter</taxon>
    </lineage>
</organism>
<comment type="caution">
    <text evidence="2">The sequence shown here is derived from an EMBL/GenBank/DDBJ whole genome shotgun (WGS) entry which is preliminary data.</text>
</comment>